<dbReference type="GO" id="GO:0005886">
    <property type="term" value="C:plasma membrane"/>
    <property type="evidence" value="ECO:0007669"/>
    <property type="project" value="UniProtKB-SubCell"/>
</dbReference>
<gene>
    <name evidence="10" type="ORF">MMAB1_0568</name>
</gene>
<evidence type="ECO:0000256" key="2">
    <source>
        <dbReference type="ARBA" id="ARBA00022475"/>
    </source>
</evidence>
<dbReference type="GO" id="GO:0022857">
    <property type="term" value="F:transmembrane transporter activity"/>
    <property type="evidence" value="ECO:0007669"/>
    <property type="project" value="TreeGrafter"/>
</dbReference>
<evidence type="ECO:0000256" key="7">
    <source>
        <dbReference type="SAM" id="Phobius"/>
    </source>
</evidence>
<dbReference type="InterPro" id="IPR025857">
    <property type="entry name" value="MacB_PCD"/>
</dbReference>
<evidence type="ECO:0000256" key="6">
    <source>
        <dbReference type="ARBA" id="ARBA00038076"/>
    </source>
</evidence>
<feature type="domain" description="MacB-like periplasmic core" evidence="9">
    <location>
        <begin position="18"/>
        <end position="233"/>
    </location>
</feature>
<sequence length="401" mass="42992">MIFLSFAARNLRRHWFRSLLSVIGIVVGVAAIASLGILGGSINLLVANLISDVGDTIVITPHTAIGGTFAGDPRTAVDVTLSSREVDEIRRAASPYRVIPVLQGTDEVEFGRGESGYTRVIGLDPEDIPTLLKLEDGRYPRQNQPGALVGTYLAREYDLRPGSRITIGGEDLRVAGVLAERGFAVDINPDYAIVVTEGWYTGHFGTQHGGYAMAIVRVGDIAAIDEVKDAVETRLNRREDVVDIIDSREMLGQYQAIYDQITVFLLGIGGISLLVAAVNILNVMYIAVTERVSEIGVMRSIGVRRREVLRIFLYEALVLGVAGSAVGGVLSAVVGYVVSVAAIGLFTAGTTFGEEFVVFNLTAVGYIVFGMAFGIGTSALAGFYPAWKAARLLPVEAMRHA</sequence>
<accession>A0A0X3BJY2</accession>
<keyword evidence="4 7" id="KW-1133">Transmembrane helix</keyword>
<dbReference type="InterPro" id="IPR003838">
    <property type="entry name" value="ABC3_permease_C"/>
</dbReference>
<evidence type="ECO:0008006" key="12">
    <source>
        <dbReference type="Google" id="ProtNLM"/>
    </source>
</evidence>
<feature type="transmembrane region" description="Helical" evidence="7">
    <location>
        <begin position="364"/>
        <end position="387"/>
    </location>
</feature>
<dbReference type="InterPro" id="IPR050250">
    <property type="entry name" value="Macrolide_Exporter_MacB"/>
</dbReference>
<keyword evidence="2" id="KW-1003">Cell membrane</keyword>
<evidence type="ECO:0000256" key="5">
    <source>
        <dbReference type="ARBA" id="ARBA00023136"/>
    </source>
</evidence>
<dbReference type="RefSeq" id="WP_062261796.1">
    <property type="nucleotide sequence ID" value="NZ_LT158599.1"/>
</dbReference>
<evidence type="ECO:0000313" key="10">
    <source>
        <dbReference type="EMBL" id="CVK31785.1"/>
    </source>
</evidence>
<feature type="domain" description="ABC3 transporter permease C-terminal" evidence="8">
    <location>
        <begin position="268"/>
        <end position="392"/>
    </location>
</feature>
<feature type="transmembrane region" description="Helical" evidence="7">
    <location>
        <begin position="263"/>
        <end position="288"/>
    </location>
</feature>
<dbReference type="Pfam" id="PF02687">
    <property type="entry name" value="FtsX"/>
    <property type="match status" value="1"/>
</dbReference>
<feature type="transmembrane region" description="Helical" evidence="7">
    <location>
        <begin position="308"/>
        <end position="327"/>
    </location>
</feature>
<proteinExistence type="inferred from homology"/>
<organism evidence="10 11">
    <name type="scientific">Methanoculleus bourgensis</name>
    <dbReference type="NCBI Taxonomy" id="83986"/>
    <lineage>
        <taxon>Archaea</taxon>
        <taxon>Methanobacteriati</taxon>
        <taxon>Methanobacteriota</taxon>
        <taxon>Stenosarchaea group</taxon>
        <taxon>Methanomicrobia</taxon>
        <taxon>Methanomicrobiales</taxon>
        <taxon>Methanomicrobiaceae</taxon>
        <taxon>Methanoculleus</taxon>
    </lineage>
</organism>
<dbReference type="KEGG" id="mema:MMAB1_0568"/>
<comment type="similarity">
    <text evidence="6">Belongs to the ABC-4 integral membrane protein family.</text>
</comment>
<dbReference type="GeneID" id="27136620"/>
<keyword evidence="3 7" id="KW-0812">Transmembrane</keyword>
<protein>
    <recommendedName>
        <fullName evidence="12">ABC transporter permease</fullName>
    </recommendedName>
</protein>
<dbReference type="PANTHER" id="PTHR30572:SF4">
    <property type="entry name" value="ABC TRANSPORTER PERMEASE YTRF"/>
    <property type="match status" value="1"/>
</dbReference>
<feature type="transmembrane region" description="Helical" evidence="7">
    <location>
        <begin position="20"/>
        <end position="46"/>
    </location>
</feature>
<dbReference type="PANTHER" id="PTHR30572">
    <property type="entry name" value="MEMBRANE COMPONENT OF TRANSPORTER-RELATED"/>
    <property type="match status" value="1"/>
</dbReference>
<evidence type="ECO:0000259" key="9">
    <source>
        <dbReference type="Pfam" id="PF12704"/>
    </source>
</evidence>
<evidence type="ECO:0000256" key="4">
    <source>
        <dbReference type="ARBA" id="ARBA00022989"/>
    </source>
</evidence>
<evidence type="ECO:0000256" key="3">
    <source>
        <dbReference type="ARBA" id="ARBA00022692"/>
    </source>
</evidence>
<evidence type="ECO:0000313" key="11">
    <source>
        <dbReference type="Proteomes" id="UP000069850"/>
    </source>
</evidence>
<evidence type="ECO:0000259" key="8">
    <source>
        <dbReference type="Pfam" id="PF02687"/>
    </source>
</evidence>
<dbReference type="EMBL" id="LT158599">
    <property type="protein sequence ID" value="CVK31785.1"/>
    <property type="molecule type" value="Genomic_DNA"/>
</dbReference>
<reference evidence="10 11" key="1">
    <citation type="submission" date="2016-01" db="EMBL/GenBank/DDBJ databases">
        <authorList>
            <person name="Manzoor S."/>
        </authorList>
    </citation>
    <scope>NUCLEOTIDE SEQUENCE [LARGE SCALE GENOMIC DNA]</scope>
    <source>
        <strain evidence="10">Methanoculleus sp MAB1</strain>
    </source>
</reference>
<dbReference type="OrthoDB" id="11469at2157"/>
<dbReference type="Pfam" id="PF12704">
    <property type="entry name" value="MacB_PCD"/>
    <property type="match status" value="1"/>
</dbReference>
<keyword evidence="5 7" id="KW-0472">Membrane</keyword>
<comment type="subcellular location">
    <subcellularLocation>
        <location evidence="1">Cell membrane</location>
        <topology evidence="1">Multi-pass membrane protein</topology>
    </subcellularLocation>
</comment>
<name>A0A0X3BJY2_9EURY</name>
<evidence type="ECO:0000256" key="1">
    <source>
        <dbReference type="ARBA" id="ARBA00004651"/>
    </source>
</evidence>
<dbReference type="AlphaFoldDB" id="A0A0X3BJY2"/>
<dbReference type="Proteomes" id="UP000069850">
    <property type="component" value="Chromosome 1"/>
</dbReference>